<dbReference type="EMBL" id="VSFG01000001">
    <property type="protein sequence ID" value="TYB48939.1"/>
    <property type="molecule type" value="Genomic_DNA"/>
</dbReference>
<protein>
    <submittedName>
        <fullName evidence="2">CGNR zinc finger domain-containing protein</fullName>
    </submittedName>
</protein>
<organism evidence="2 3">
    <name type="scientific">Actinomadura chibensis</name>
    <dbReference type="NCBI Taxonomy" id="392828"/>
    <lineage>
        <taxon>Bacteria</taxon>
        <taxon>Bacillati</taxon>
        <taxon>Actinomycetota</taxon>
        <taxon>Actinomycetes</taxon>
        <taxon>Streptosporangiales</taxon>
        <taxon>Thermomonosporaceae</taxon>
        <taxon>Actinomadura</taxon>
    </lineage>
</organism>
<accession>A0A5D0NXT3</accession>
<sequence>MPTSQPPLMGQALPVELMNTVFADRHGVHDALTGVDGARRWLAAVAPRLDAPVAAAADRVTGDDLARLRRLRDALRRLAAELTGDPRAAAASAIGELETAVRTVNEHVYSARSTPILELTGDGGVVEEFRTTGPPGELVIGAMAAEAVHFFGRWRDLDLRACLAPGCVLYFIKNHPRREWCSTACGNRARAARHYARHGKPPTTR</sequence>
<dbReference type="InterPro" id="IPR010852">
    <property type="entry name" value="ABATE"/>
</dbReference>
<reference evidence="2 3" key="1">
    <citation type="submission" date="2019-08" db="EMBL/GenBank/DDBJ databases">
        <title>Actinomadura sp. nov. CYP1-5 isolated from mountain soil.</title>
        <authorList>
            <person name="Songsumanus A."/>
            <person name="Kuncharoen N."/>
            <person name="Kudo T."/>
            <person name="Yuki M."/>
            <person name="Igarashi Y."/>
            <person name="Tanasupawat S."/>
        </authorList>
    </citation>
    <scope>NUCLEOTIDE SEQUENCE [LARGE SCALE GENOMIC DNA]</scope>
    <source>
        <strain evidence="2 3">JCM 14158</strain>
    </source>
</reference>
<comment type="caution">
    <text evidence="2">The sequence shown here is derived from an EMBL/GenBank/DDBJ whole genome shotgun (WGS) entry which is preliminary data.</text>
</comment>
<dbReference type="RefSeq" id="WP_148344129.1">
    <property type="nucleotide sequence ID" value="NZ_VSFG01000001.1"/>
</dbReference>
<dbReference type="Proteomes" id="UP000323380">
    <property type="component" value="Unassembled WGS sequence"/>
</dbReference>
<gene>
    <name evidence="2" type="ORF">FXF69_07255</name>
</gene>
<dbReference type="PANTHER" id="PTHR35525:SF3">
    <property type="entry name" value="BLL6575 PROTEIN"/>
    <property type="match status" value="1"/>
</dbReference>
<name>A0A5D0NXT3_9ACTN</name>
<evidence type="ECO:0000313" key="3">
    <source>
        <dbReference type="Proteomes" id="UP000323380"/>
    </source>
</evidence>
<dbReference type="PANTHER" id="PTHR35525">
    <property type="entry name" value="BLL6575 PROTEIN"/>
    <property type="match status" value="1"/>
</dbReference>
<dbReference type="Gene3D" id="1.10.3300.10">
    <property type="entry name" value="Jann2411-like domain"/>
    <property type="match status" value="1"/>
</dbReference>
<dbReference type="SUPFAM" id="SSF160904">
    <property type="entry name" value="Jann2411-like"/>
    <property type="match status" value="1"/>
</dbReference>
<dbReference type="AlphaFoldDB" id="A0A5D0NXT3"/>
<evidence type="ECO:0000313" key="2">
    <source>
        <dbReference type="EMBL" id="TYB48939.1"/>
    </source>
</evidence>
<feature type="domain" description="Zinc finger CGNR" evidence="1">
    <location>
        <begin position="159"/>
        <end position="198"/>
    </location>
</feature>
<dbReference type="InterPro" id="IPR023286">
    <property type="entry name" value="ABATE_dom_sf"/>
</dbReference>
<dbReference type="STRING" id="1220554.GCA_001552135_07857"/>
<dbReference type="Pfam" id="PF07336">
    <property type="entry name" value="ABATE"/>
    <property type="match status" value="1"/>
</dbReference>
<dbReference type="InterPro" id="IPR021005">
    <property type="entry name" value="Znf_CGNR"/>
</dbReference>
<evidence type="ECO:0000259" key="1">
    <source>
        <dbReference type="Pfam" id="PF11706"/>
    </source>
</evidence>
<keyword evidence="3" id="KW-1185">Reference proteome</keyword>
<proteinExistence type="predicted"/>
<dbReference type="Pfam" id="PF11706">
    <property type="entry name" value="zf-CGNR"/>
    <property type="match status" value="1"/>
</dbReference>